<dbReference type="EMBL" id="SOPW01000015">
    <property type="protein sequence ID" value="TFB14678.1"/>
    <property type="molecule type" value="Genomic_DNA"/>
</dbReference>
<dbReference type="SUPFAM" id="SSF88874">
    <property type="entry name" value="Receptor-binding domain of short tail fibre protein gp12"/>
    <property type="match status" value="1"/>
</dbReference>
<proteinExistence type="predicted"/>
<gene>
    <name evidence="2" type="ORF">E3U55_12820</name>
</gene>
<dbReference type="AlphaFoldDB" id="A0A4Y8IEG1"/>
<dbReference type="OrthoDB" id="9810174at2"/>
<dbReference type="InterPro" id="IPR011083">
    <property type="entry name" value="Phage_tail_collar_dom"/>
</dbReference>
<reference evidence="2 3" key="1">
    <citation type="submission" date="2019-03" db="EMBL/GenBank/DDBJ databases">
        <authorList>
            <person name="He R.-H."/>
        </authorList>
    </citation>
    <scope>NUCLEOTIDE SEQUENCE [LARGE SCALE GENOMIC DNA]</scope>
    <source>
        <strain evidence="3">SH 714</strain>
    </source>
</reference>
<keyword evidence="3" id="KW-1185">Reference proteome</keyword>
<organism evidence="2 3">
    <name type="scientific">Filobacillus milosensis</name>
    <dbReference type="NCBI Taxonomy" id="94137"/>
    <lineage>
        <taxon>Bacteria</taxon>
        <taxon>Bacillati</taxon>
        <taxon>Bacillota</taxon>
        <taxon>Bacilli</taxon>
        <taxon>Bacillales</taxon>
        <taxon>Bacillaceae</taxon>
        <taxon>Filobacillus</taxon>
    </lineage>
</organism>
<evidence type="ECO:0000313" key="3">
    <source>
        <dbReference type="Proteomes" id="UP000297975"/>
    </source>
</evidence>
<name>A0A4Y8IEG1_9BACI</name>
<comment type="caution">
    <text evidence="2">The sequence shown here is derived from an EMBL/GenBank/DDBJ whole genome shotgun (WGS) entry which is preliminary data.</text>
</comment>
<dbReference type="RefSeq" id="WP_134340874.1">
    <property type="nucleotide sequence ID" value="NZ_SOPW01000015.1"/>
</dbReference>
<accession>A0A4Y8IEG1</accession>
<sequence>MDPYIGEIRIFSGKFEPKNWAFCNGQLLPISQNTTLFSIIGTTYGGDGKTTFALPDLNGRTAMHQGNGEGLSSRELGEKGGQSEVTLTLEEIPSHSHVPGSHTNADQESPENAVWADVKGSIVSTPDAYTNIKPDIAMNAQSLQFEGGNDPHNNRQPYVGLNFIICLFGSYPPRA</sequence>
<dbReference type="Pfam" id="PF07484">
    <property type="entry name" value="Collar"/>
    <property type="match status" value="1"/>
</dbReference>
<dbReference type="InterPro" id="IPR037053">
    <property type="entry name" value="Phage_tail_collar_dom_sf"/>
</dbReference>
<dbReference type="Proteomes" id="UP000297975">
    <property type="component" value="Unassembled WGS sequence"/>
</dbReference>
<dbReference type="Gene3D" id="3.90.1340.10">
    <property type="entry name" value="Phage tail collar domain"/>
    <property type="match status" value="1"/>
</dbReference>
<evidence type="ECO:0000259" key="1">
    <source>
        <dbReference type="Pfam" id="PF07484"/>
    </source>
</evidence>
<protein>
    <submittedName>
        <fullName evidence="2">Phage tail protein</fullName>
    </submittedName>
</protein>
<evidence type="ECO:0000313" key="2">
    <source>
        <dbReference type="EMBL" id="TFB14678.1"/>
    </source>
</evidence>
<feature type="domain" description="Phage tail collar" evidence="1">
    <location>
        <begin position="6"/>
        <end position="61"/>
    </location>
</feature>